<name>A0AAX1ZR14_ACIBA</name>
<reference evidence="2 3" key="1">
    <citation type="submission" date="2018-12" db="EMBL/GenBank/DDBJ databases">
        <title>Draft Genome Sequences Human Pathogenic Acinetobacter baumannii Strains.</title>
        <authorList>
            <person name="Madhi M."/>
            <person name="Ronco T."/>
            <person name="Olsen R.H."/>
            <person name="Hassani A."/>
        </authorList>
    </citation>
    <scope>NUCLEOTIDE SEQUENCE [LARGE SCALE GENOMIC DNA]</scope>
    <source>
        <strain evidence="2 3">AB3</strain>
    </source>
</reference>
<organism evidence="2 3">
    <name type="scientific">Acinetobacter baumannii</name>
    <dbReference type="NCBI Taxonomy" id="470"/>
    <lineage>
        <taxon>Bacteria</taxon>
        <taxon>Pseudomonadati</taxon>
        <taxon>Pseudomonadota</taxon>
        <taxon>Gammaproteobacteria</taxon>
        <taxon>Moraxellales</taxon>
        <taxon>Moraxellaceae</taxon>
        <taxon>Acinetobacter</taxon>
        <taxon>Acinetobacter calcoaceticus/baumannii complex</taxon>
    </lineage>
</organism>
<evidence type="ECO:0000256" key="1">
    <source>
        <dbReference type="SAM" id="MobiDB-lite"/>
    </source>
</evidence>
<dbReference type="Proteomes" id="UP000268239">
    <property type="component" value="Unassembled WGS sequence"/>
</dbReference>
<evidence type="ECO:0000313" key="3">
    <source>
        <dbReference type="Proteomes" id="UP000268239"/>
    </source>
</evidence>
<feature type="region of interest" description="Disordered" evidence="1">
    <location>
        <begin position="60"/>
        <end position="81"/>
    </location>
</feature>
<comment type="caution">
    <text evidence="2">The sequence shown here is derived from an EMBL/GenBank/DDBJ whole genome shotgun (WGS) entry which is preliminary data.</text>
</comment>
<proteinExistence type="predicted"/>
<dbReference type="AlphaFoldDB" id="A0AAX1ZR14"/>
<gene>
    <name evidence="2" type="ORF">EJ062_01285</name>
</gene>
<evidence type="ECO:0000313" key="2">
    <source>
        <dbReference type="EMBL" id="RTQ85611.1"/>
    </source>
</evidence>
<accession>A0AAX1ZR14</accession>
<sequence>MAEAKQKITNEEFHIWWAYRQKRGSLFVGRRIEQAIGNLFALYISSKVKKGTKIDALNYMPHESKPEPQDLESFLRANTTQ</sequence>
<protein>
    <submittedName>
        <fullName evidence="2">Uncharacterized protein</fullName>
    </submittedName>
</protein>
<dbReference type="EMBL" id="RXLU01000005">
    <property type="protein sequence ID" value="RTQ85611.1"/>
    <property type="molecule type" value="Genomic_DNA"/>
</dbReference>